<dbReference type="SMART" id="SM00209">
    <property type="entry name" value="TSP1"/>
    <property type="match status" value="5"/>
</dbReference>
<comment type="similarity">
    <text evidence="5 23">Belongs to the peptidase A22A family.</text>
</comment>
<keyword evidence="13 23" id="KW-0378">Hydrolase</keyword>
<dbReference type="Gene3D" id="2.60.40.10">
    <property type="entry name" value="Immunoglobulins"/>
    <property type="match status" value="3"/>
</dbReference>
<keyword evidence="8" id="KW-0964">Secreted</keyword>
<dbReference type="InterPro" id="IPR010909">
    <property type="entry name" value="PLAC"/>
</dbReference>
<organism evidence="28 29">
    <name type="scientific">Tachysurus vachellii</name>
    <name type="common">Darkbarbel catfish</name>
    <name type="synonym">Pelteobagrus vachellii</name>
    <dbReference type="NCBI Taxonomy" id="175792"/>
    <lineage>
        <taxon>Eukaryota</taxon>
        <taxon>Metazoa</taxon>
        <taxon>Chordata</taxon>
        <taxon>Craniata</taxon>
        <taxon>Vertebrata</taxon>
        <taxon>Euteleostomi</taxon>
        <taxon>Actinopterygii</taxon>
        <taxon>Neopterygii</taxon>
        <taxon>Teleostei</taxon>
        <taxon>Ostariophysi</taxon>
        <taxon>Siluriformes</taxon>
        <taxon>Bagridae</taxon>
        <taxon>Tachysurus</taxon>
    </lineage>
</organism>
<evidence type="ECO:0000256" key="4">
    <source>
        <dbReference type="ARBA" id="ARBA00004613"/>
    </source>
</evidence>
<keyword evidence="6" id="KW-0217">Developmental protein</keyword>
<dbReference type="InterPro" id="IPR002223">
    <property type="entry name" value="Kunitz_BPTI"/>
</dbReference>
<dbReference type="Pfam" id="PF00090">
    <property type="entry name" value="TSP_1"/>
    <property type="match status" value="1"/>
</dbReference>
<dbReference type="Pfam" id="PF08686">
    <property type="entry name" value="PLAC"/>
    <property type="match status" value="1"/>
</dbReference>
<dbReference type="Pfam" id="PF07679">
    <property type="entry name" value="I-set"/>
    <property type="match status" value="1"/>
</dbReference>
<evidence type="ECO:0000256" key="15">
    <source>
        <dbReference type="ARBA" id="ARBA00022976"/>
    </source>
</evidence>
<evidence type="ECO:0000256" key="9">
    <source>
        <dbReference type="ARBA" id="ARBA00022670"/>
    </source>
</evidence>
<dbReference type="FunFam" id="4.10.410.10:FF:000020">
    <property type="entry name" value="Collagen, type VI, alpha 3"/>
    <property type="match status" value="1"/>
</dbReference>
<dbReference type="GO" id="GO:0042500">
    <property type="term" value="F:aspartic endopeptidase activity, intramembrane cleaving"/>
    <property type="evidence" value="ECO:0007669"/>
    <property type="project" value="InterPro"/>
</dbReference>
<dbReference type="CDD" id="cd22635">
    <property type="entry name" value="Kunitz_papilin"/>
    <property type="match status" value="1"/>
</dbReference>
<comment type="domain">
    <text evidence="23">The PAL motif is required for normal active site conformation.</text>
</comment>
<dbReference type="Pfam" id="PF01080">
    <property type="entry name" value="Presenilin"/>
    <property type="match status" value="1"/>
</dbReference>
<dbReference type="GO" id="GO:0061053">
    <property type="term" value="P:somite development"/>
    <property type="evidence" value="ECO:0007669"/>
    <property type="project" value="UniProtKB-ARBA"/>
</dbReference>
<dbReference type="InterPro" id="IPR045371">
    <property type="entry name" value="ADAMTS_CR_3"/>
</dbReference>
<evidence type="ECO:0000256" key="17">
    <source>
        <dbReference type="ARBA" id="ARBA00023018"/>
    </source>
</evidence>
<dbReference type="PRINTS" id="PR00759">
    <property type="entry name" value="BASICPTASE"/>
</dbReference>
<feature type="transmembrane region" description="Helical" evidence="23">
    <location>
        <begin position="237"/>
        <end position="253"/>
    </location>
</feature>
<evidence type="ECO:0000256" key="6">
    <source>
        <dbReference type="ARBA" id="ARBA00022473"/>
    </source>
</evidence>
<dbReference type="InterPro" id="IPR003599">
    <property type="entry name" value="Ig_sub"/>
</dbReference>
<dbReference type="PROSITE" id="PS50835">
    <property type="entry name" value="IG_LIKE"/>
    <property type="match status" value="3"/>
</dbReference>
<feature type="transmembrane region" description="Helical" evidence="23">
    <location>
        <begin position="151"/>
        <end position="173"/>
    </location>
</feature>
<dbReference type="GO" id="GO:0034205">
    <property type="term" value="P:amyloid-beta formation"/>
    <property type="evidence" value="ECO:0007669"/>
    <property type="project" value="UniProtKB-ARBA"/>
</dbReference>
<dbReference type="PRINTS" id="PR01072">
    <property type="entry name" value="PRESENILIN"/>
</dbReference>
<dbReference type="GO" id="GO:0005789">
    <property type="term" value="C:endoplasmic reticulum membrane"/>
    <property type="evidence" value="ECO:0007669"/>
    <property type="project" value="UniProtKB-SubCell"/>
</dbReference>
<feature type="region of interest" description="Disordered" evidence="24">
    <location>
        <begin position="294"/>
        <end position="363"/>
    </location>
</feature>
<name>A0AA88SPK6_TACVA</name>
<feature type="region of interest" description="Disordered" evidence="24">
    <location>
        <begin position="1"/>
        <end position="56"/>
    </location>
</feature>
<dbReference type="Gene3D" id="1.10.472.100">
    <property type="entry name" value="Presenilin"/>
    <property type="match status" value="1"/>
</dbReference>
<dbReference type="InterPro" id="IPR001108">
    <property type="entry name" value="Peptidase_A22A"/>
</dbReference>
<dbReference type="PROSITE" id="PS50900">
    <property type="entry name" value="PLAC"/>
    <property type="match status" value="1"/>
</dbReference>
<evidence type="ECO:0000256" key="13">
    <source>
        <dbReference type="ARBA" id="ARBA00022801"/>
    </source>
</evidence>
<keyword evidence="11" id="KW-0732">Signal</keyword>
<dbReference type="GO" id="GO:0045202">
    <property type="term" value="C:synapse"/>
    <property type="evidence" value="ECO:0007669"/>
    <property type="project" value="UniProtKB-SubCell"/>
</dbReference>
<keyword evidence="18 23" id="KW-0333">Golgi apparatus</keyword>
<dbReference type="InterPro" id="IPR042524">
    <property type="entry name" value="Presenilin_C"/>
</dbReference>
<feature type="transmembrane region" description="Helical" evidence="23">
    <location>
        <begin position="396"/>
        <end position="416"/>
    </location>
</feature>
<evidence type="ECO:0000256" key="19">
    <source>
        <dbReference type="ARBA" id="ARBA00023136"/>
    </source>
</evidence>
<dbReference type="GO" id="GO:0055074">
    <property type="term" value="P:calcium ion homeostasis"/>
    <property type="evidence" value="ECO:0007669"/>
    <property type="project" value="TreeGrafter"/>
</dbReference>
<dbReference type="GO" id="GO:0004867">
    <property type="term" value="F:serine-type endopeptidase inhibitor activity"/>
    <property type="evidence" value="ECO:0007669"/>
    <property type="project" value="InterPro"/>
</dbReference>
<dbReference type="GO" id="GO:0030424">
    <property type="term" value="C:axon"/>
    <property type="evidence" value="ECO:0007669"/>
    <property type="project" value="UniProtKB-SubCell"/>
</dbReference>
<dbReference type="PROSITE" id="PS00280">
    <property type="entry name" value="BPTI_KUNITZ_1"/>
    <property type="match status" value="1"/>
</dbReference>
<comment type="caution">
    <text evidence="28">The sequence shown here is derived from an EMBL/GenBank/DDBJ whole genome shotgun (WGS) entry which is preliminary data.</text>
</comment>
<evidence type="ECO:0000256" key="24">
    <source>
        <dbReference type="SAM" id="MobiDB-lite"/>
    </source>
</evidence>
<dbReference type="Pfam" id="PF13927">
    <property type="entry name" value="Ig_3"/>
    <property type="match status" value="1"/>
</dbReference>
<dbReference type="EMBL" id="JAVHJS010000011">
    <property type="protein sequence ID" value="KAK2843647.1"/>
    <property type="molecule type" value="Genomic_DNA"/>
</dbReference>
<dbReference type="PANTHER" id="PTHR10202:SF18">
    <property type="entry name" value="PRESENILIN-1"/>
    <property type="match status" value="1"/>
</dbReference>
<evidence type="ECO:0000256" key="10">
    <source>
        <dbReference type="ARBA" id="ARBA00022692"/>
    </source>
</evidence>
<dbReference type="FunFam" id="1.10.472.100:FF:000001">
    <property type="entry name" value="Presenilin"/>
    <property type="match status" value="1"/>
</dbReference>
<dbReference type="SMART" id="SM00131">
    <property type="entry name" value="KU"/>
    <property type="match status" value="1"/>
</dbReference>
<dbReference type="Gene3D" id="2.60.120.830">
    <property type="match status" value="1"/>
</dbReference>
<feature type="domain" description="PLAC" evidence="27">
    <location>
        <begin position="1550"/>
        <end position="1589"/>
    </location>
</feature>
<evidence type="ECO:0000256" key="18">
    <source>
        <dbReference type="ARBA" id="ARBA00023034"/>
    </source>
</evidence>
<dbReference type="Gene3D" id="2.20.100.10">
    <property type="entry name" value="Thrombospondin type-1 (TSP1) repeat"/>
    <property type="match status" value="5"/>
</dbReference>
<comment type="subunit">
    <text evidence="23">Homodimer.</text>
</comment>
<keyword evidence="9 23" id="KW-0645">Protease</keyword>
<evidence type="ECO:0000259" key="26">
    <source>
        <dbReference type="PROSITE" id="PS50835"/>
    </source>
</evidence>
<evidence type="ECO:0000256" key="5">
    <source>
        <dbReference type="ARBA" id="ARBA00008604"/>
    </source>
</evidence>
<dbReference type="Gene3D" id="4.10.410.10">
    <property type="entry name" value="Pancreatic trypsin inhibitor Kunitz domain"/>
    <property type="match status" value="1"/>
</dbReference>
<dbReference type="InterPro" id="IPR036880">
    <property type="entry name" value="Kunitz_BPTI_sf"/>
</dbReference>
<sequence>MADNAQDIVNNVSHEGAEANQHTDTSRSAARPRREVELNGQPPSTRGPQVVTDNEEEEDEELTLKYGAKHVIMLFVPVTLCMVVVVATIKSVSFYTQKDGQQLIYTPFREDTDTVGQRAVNSILNATIMISVIVVMTLVLVLLYKYRCYKVIHAWLFFSSLLLLFFFSFVYLLEVFKTYNVAMDYFTLAVIIWNFGVVGMICVHWKGPLRLQQAYLIMISALMSLVFIKYLPEWTAWLILAVISVYDLLAVLCPKGPLRILVETAQERNEPMFPGLIYSSTMVWLVGMADNGQPRNSSSEAAPKRESHVATAPVAQPEDDGGFTSDWVGQQEHRLGPLQSTDETRRQIQQMPSARPPQADDDEERGVKLGLGDFIFYSMLVGKASATASGDWNTTLACFVAILIGLCLTLLLLAIFKKALPALPISITFGLIFYFATDNLLIYFTKGFWVDGKLTSRGEKNNKMMKLLLAVAFMQILLAPVLMVPSGDYWADWGHYGECSRSCGIGVTVRTRQCVSQRTDGGRSCVGPDKSYRTCNIQDCPEASRDFREEQCSQFDGTDYHGKFYKWLPYYGAENQCELNCIPKGENFYFRHKSSVVDGTPCHPGRSDICVEGVCRRLGCDSMLDSGQQEDACLQCGGNGQSCHLIRNSFSMRDLPKGYNQMFIIPVGATSIRITERVPTRNYLAIKNLRGEYYLNGHWVIEFSRSTPIAGTMLYYQRGTEGEMSPETITGRGPTTEPLVIELITQEPNQGIEYDYYLPNSRPREGHYWSYGSWSACSKECGSGYQSRLVFCTFDNEAYPDYLCASLPRPLNNRTCNEQQCPLTRSWKVNEWTRCSVTCGGGTQVRQVECVSHDVSGRRPVEDSLCEAYTPKPVSQQNCNMQHCAQYSASSWSQCSVTCGSGEQTREVMCVGSAGGNRVADYMCASLPKPPSTQTCEMPVCITRIGWHVGDWGLCSKSCSSGLRERQVICSDSQRNIYGVEHCNTFPKPSTVENCNTQPCYSPQVVPSMQDTRGYDNTIFGFYPYNPEETTTVLQRDVPYCHQTAFGCCHDGVTPASGPHGQGCSQTSSCIHTRYGCCQDSVTQAHGPNKEGCPEYDLSVPASEHKVCSRSTYGCCFDGVTTARGTNGEGCPVPPGRAQRAPCDLPHTAGLCDEWTARYYYDPASSRCVHFWYGGCPGNSNNFATMEECQQTCQNQRTVSTSHSTDWSQIWPGASTSQQSHRHWFQSAGRRPAPRDVQASSPNNSWPAVGVSIDKSDPSTVEGIVGQWVVLPCKVNPPPSSTVTVEWRRDGVLLDPSRHKQQPNGSLFMGPVRIKDSGWLLCVATRDRERDHRYIYLSVSEPKDGAGRPDSADSIIVPARFSIDRSESTLINARAGHIARLHCTILPASAANSVIIQWTKNGAALNTLRHSQHSDGTLVINHLTSDDSGIYTCTASSSQQLEQLQIQLRVSGDLKITTAPSNVQVSQGSVVRLPCVASGENVNIAWSRNGVPVRPDGHLVQVSADGTLTLYNVQTADEGSYTCNAYAGTHAVSATAEIRVTKDHDVGQSLSPNCVDEPELANCLLVVSARLCGHKYYSSFCCASCYNYSIGKGRPGRHG</sequence>
<dbReference type="Pfam" id="PF05986">
    <property type="entry name" value="ADAMTS_spacer1"/>
    <property type="match status" value="1"/>
</dbReference>
<dbReference type="PROSITE" id="PS50279">
    <property type="entry name" value="BPTI_KUNITZ_2"/>
    <property type="match status" value="1"/>
</dbReference>
<dbReference type="InterPro" id="IPR000884">
    <property type="entry name" value="TSP1_rpt"/>
</dbReference>
<dbReference type="SUPFAM" id="SSF48726">
    <property type="entry name" value="Immunoglobulin"/>
    <property type="match status" value="3"/>
</dbReference>
<dbReference type="InterPro" id="IPR010294">
    <property type="entry name" value="ADAMTS_spacer1"/>
</dbReference>
<dbReference type="PROSITE" id="PS50092">
    <property type="entry name" value="TSP1"/>
    <property type="match status" value="5"/>
</dbReference>
<keyword evidence="29" id="KW-1185">Reference proteome</keyword>
<dbReference type="GO" id="GO:0000139">
    <property type="term" value="C:Golgi membrane"/>
    <property type="evidence" value="ECO:0007669"/>
    <property type="project" value="UniProtKB-SubCell"/>
</dbReference>
<keyword evidence="19 23" id="KW-0472">Membrane</keyword>
<dbReference type="PANTHER" id="PTHR10202">
    <property type="entry name" value="PRESENILIN"/>
    <property type="match status" value="1"/>
</dbReference>
<evidence type="ECO:0000259" key="27">
    <source>
        <dbReference type="PROSITE" id="PS50900"/>
    </source>
</evidence>
<dbReference type="CDD" id="cd00096">
    <property type="entry name" value="Ig"/>
    <property type="match status" value="1"/>
</dbReference>
<dbReference type="Pfam" id="PF00014">
    <property type="entry name" value="Kunitz_BPTI"/>
    <property type="match status" value="1"/>
</dbReference>
<evidence type="ECO:0000256" key="3">
    <source>
        <dbReference type="ARBA" id="ARBA00004489"/>
    </source>
</evidence>
<evidence type="ECO:0000259" key="25">
    <source>
        <dbReference type="PROSITE" id="PS50279"/>
    </source>
</evidence>
<evidence type="ECO:0000313" key="28">
    <source>
        <dbReference type="EMBL" id="KAK2843647.1"/>
    </source>
</evidence>
<dbReference type="InterPro" id="IPR006639">
    <property type="entry name" value="Preselin/SPP"/>
</dbReference>
<keyword evidence="15 23" id="KW-0914">Notch signaling pathway</keyword>
<dbReference type="Pfam" id="PF19030">
    <property type="entry name" value="TSP1_ADAMTS"/>
    <property type="match status" value="4"/>
</dbReference>
<dbReference type="InterPro" id="IPR003598">
    <property type="entry name" value="Ig_sub2"/>
</dbReference>
<dbReference type="FunFam" id="2.20.100.10:FF:000005">
    <property type="entry name" value="ADAM metallopeptidase with thrombospondin type 1 motif 9"/>
    <property type="match status" value="4"/>
</dbReference>
<keyword evidence="21" id="KW-0966">Cell projection</keyword>
<evidence type="ECO:0000256" key="11">
    <source>
        <dbReference type="ARBA" id="ARBA00022729"/>
    </source>
</evidence>
<accession>A0AA88SPK6</accession>
<evidence type="ECO:0000256" key="2">
    <source>
        <dbReference type="ARBA" id="ARBA00004463"/>
    </source>
</evidence>
<feature type="transmembrane region" description="Helical" evidence="23">
    <location>
        <begin position="185"/>
        <end position="203"/>
    </location>
</feature>
<dbReference type="SMART" id="SM00730">
    <property type="entry name" value="PSN"/>
    <property type="match status" value="1"/>
</dbReference>
<keyword evidence="12" id="KW-0677">Repeat</keyword>
<dbReference type="SMART" id="SM00409">
    <property type="entry name" value="IG"/>
    <property type="match status" value="3"/>
</dbReference>
<keyword evidence="14 23" id="KW-0256">Endoplasmic reticulum</keyword>
<dbReference type="InterPro" id="IPR013783">
    <property type="entry name" value="Ig-like_fold"/>
</dbReference>
<keyword evidence="16 23" id="KW-1133">Transmembrane helix</keyword>
<evidence type="ECO:0000256" key="8">
    <source>
        <dbReference type="ARBA" id="ARBA00022525"/>
    </source>
</evidence>
<feature type="domain" description="Ig-like" evidence="26">
    <location>
        <begin position="1247"/>
        <end position="1340"/>
    </location>
</feature>
<evidence type="ECO:0000256" key="1">
    <source>
        <dbReference type="ARBA" id="ARBA00004236"/>
    </source>
</evidence>
<dbReference type="GO" id="GO:0006509">
    <property type="term" value="P:membrane protein ectodomain proteolysis"/>
    <property type="evidence" value="ECO:0007669"/>
    <property type="project" value="TreeGrafter"/>
</dbReference>
<keyword evidence="17" id="KW-0770">Synapse</keyword>
<feature type="domain" description="BPTI/Kunitz inhibitor" evidence="25">
    <location>
        <begin position="1143"/>
        <end position="1193"/>
    </location>
</feature>
<dbReference type="InterPro" id="IPR007110">
    <property type="entry name" value="Ig-like_dom"/>
</dbReference>
<feature type="region of interest" description="Disordered" evidence="24">
    <location>
        <begin position="1213"/>
        <end position="1249"/>
    </location>
</feature>
<dbReference type="InterPro" id="IPR013098">
    <property type="entry name" value="Ig_I-set"/>
</dbReference>
<proteinExistence type="inferred from homology"/>
<dbReference type="Pfam" id="PF19236">
    <property type="entry name" value="ADAMTS_CR_3"/>
    <property type="match status" value="1"/>
</dbReference>
<dbReference type="GO" id="GO:0016485">
    <property type="term" value="P:protein processing"/>
    <property type="evidence" value="ECO:0007669"/>
    <property type="project" value="InterPro"/>
</dbReference>
<evidence type="ECO:0000256" key="12">
    <source>
        <dbReference type="ARBA" id="ARBA00022737"/>
    </source>
</evidence>
<comment type="subcellular location">
    <subcellularLocation>
        <location evidence="1">Cell membrane</location>
    </subcellularLocation>
    <subcellularLocation>
        <location evidence="3">Cell projection</location>
        <location evidence="3">Axon</location>
    </subcellularLocation>
    <subcellularLocation>
        <location evidence="2">Cytoplasmic granule</location>
    </subcellularLocation>
    <subcellularLocation>
        <location evidence="23">Endoplasmic reticulum membrane</location>
        <topology evidence="23">Multi-pass membrane protein</topology>
    </subcellularLocation>
    <subcellularLocation>
        <location evidence="23">Golgi apparatus membrane</location>
        <topology evidence="23">Multi-pass membrane protein</topology>
    </subcellularLocation>
    <subcellularLocation>
        <location evidence="4">Secreted</location>
    </subcellularLocation>
    <subcellularLocation>
        <location evidence="22">Synapse</location>
    </subcellularLocation>
</comment>
<dbReference type="GO" id="GO:0007219">
    <property type="term" value="P:Notch signaling pathway"/>
    <property type="evidence" value="ECO:0007669"/>
    <property type="project" value="UniProtKB-KW"/>
</dbReference>
<dbReference type="SUPFAM" id="SSF57362">
    <property type="entry name" value="BPTI-like"/>
    <property type="match status" value="1"/>
</dbReference>
<feature type="transmembrane region" description="Helical" evidence="23">
    <location>
        <begin position="422"/>
        <end position="444"/>
    </location>
</feature>
<evidence type="ECO:0000256" key="23">
    <source>
        <dbReference type="RuleBase" id="RU361148"/>
    </source>
</evidence>
<dbReference type="FunFam" id="2.60.120.830:FF:000001">
    <property type="entry name" value="A disintegrin and metalloproteinase with thrombospondin motifs 1"/>
    <property type="match status" value="1"/>
</dbReference>
<evidence type="ECO:0000256" key="20">
    <source>
        <dbReference type="ARBA" id="ARBA00023157"/>
    </source>
</evidence>
<dbReference type="SUPFAM" id="SSF82895">
    <property type="entry name" value="TSP-1 type 1 repeat"/>
    <property type="match status" value="5"/>
</dbReference>
<dbReference type="GO" id="GO:0030318">
    <property type="term" value="P:melanocyte differentiation"/>
    <property type="evidence" value="ECO:0007669"/>
    <property type="project" value="UniProtKB-ARBA"/>
</dbReference>
<gene>
    <name evidence="28" type="ORF">Q7C36_011862</name>
</gene>
<dbReference type="GO" id="GO:0005576">
    <property type="term" value="C:extracellular region"/>
    <property type="evidence" value="ECO:0007669"/>
    <property type="project" value="UniProtKB-SubCell"/>
</dbReference>
<feature type="transmembrane region" description="Helical" evidence="23">
    <location>
        <begin position="465"/>
        <end position="483"/>
    </location>
</feature>
<feature type="domain" description="Ig-like" evidence="26">
    <location>
        <begin position="1454"/>
        <end position="1539"/>
    </location>
</feature>
<feature type="transmembrane region" description="Helical" evidence="23">
    <location>
        <begin position="71"/>
        <end position="89"/>
    </location>
</feature>
<feature type="domain" description="Ig-like" evidence="26">
    <location>
        <begin position="1358"/>
        <end position="1451"/>
    </location>
</feature>
<evidence type="ECO:0000256" key="22">
    <source>
        <dbReference type="ARBA" id="ARBA00034103"/>
    </source>
</evidence>
<dbReference type="EC" id="3.4.23.-" evidence="23"/>
<dbReference type="GO" id="GO:0070765">
    <property type="term" value="C:gamma-secretase complex"/>
    <property type="evidence" value="ECO:0007669"/>
    <property type="project" value="TreeGrafter"/>
</dbReference>
<dbReference type="InterPro" id="IPR020901">
    <property type="entry name" value="Prtase_inh_Kunz-CS"/>
</dbReference>
<evidence type="ECO:0000256" key="14">
    <source>
        <dbReference type="ARBA" id="ARBA00022824"/>
    </source>
</evidence>
<keyword evidence="10 23" id="KW-0812">Transmembrane</keyword>
<feature type="transmembrane region" description="Helical" evidence="23">
    <location>
        <begin position="123"/>
        <end position="144"/>
    </location>
</feature>
<dbReference type="FunFam" id="2.20.100.10:FF:000001">
    <property type="entry name" value="semaphorin-5A isoform X1"/>
    <property type="match status" value="1"/>
</dbReference>
<keyword evidence="20" id="KW-1015">Disulfide bond</keyword>
<evidence type="ECO:0000256" key="21">
    <source>
        <dbReference type="ARBA" id="ARBA00023273"/>
    </source>
</evidence>
<dbReference type="InterPro" id="IPR036383">
    <property type="entry name" value="TSP1_rpt_sf"/>
</dbReference>
<reference evidence="28" key="1">
    <citation type="submission" date="2023-08" db="EMBL/GenBank/DDBJ databases">
        <title>Pelteobagrus vachellii genome.</title>
        <authorList>
            <person name="Liu H."/>
        </authorList>
    </citation>
    <scope>NUCLEOTIDE SEQUENCE</scope>
    <source>
        <strain evidence="28">PRFRI_2022a</strain>
        <tissue evidence="28">Muscle</tissue>
    </source>
</reference>
<dbReference type="SMART" id="SM00408">
    <property type="entry name" value="IGc2"/>
    <property type="match status" value="3"/>
</dbReference>
<evidence type="ECO:0000313" key="29">
    <source>
        <dbReference type="Proteomes" id="UP001187315"/>
    </source>
</evidence>
<evidence type="ECO:0000256" key="7">
    <source>
        <dbReference type="ARBA" id="ARBA00022475"/>
    </source>
</evidence>
<keyword evidence="7" id="KW-1003">Cell membrane</keyword>
<dbReference type="InterPro" id="IPR036179">
    <property type="entry name" value="Ig-like_dom_sf"/>
</dbReference>
<comment type="function">
    <text evidence="23">Probable subunit of the gamma-secretase complex, an endoprotease complex that catalyzes the intramembrane cleavage of integral membrane proteins such as Notch receptors.</text>
</comment>
<protein>
    <recommendedName>
        <fullName evidence="23">Presenilin</fullName>
        <ecNumber evidence="23">3.4.23.-</ecNumber>
    </recommendedName>
</protein>
<feature type="transmembrane region" description="Helical" evidence="23">
    <location>
        <begin position="215"/>
        <end position="231"/>
    </location>
</feature>
<dbReference type="Proteomes" id="UP001187315">
    <property type="component" value="Unassembled WGS sequence"/>
</dbReference>
<evidence type="ECO:0000256" key="16">
    <source>
        <dbReference type="ARBA" id="ARBA00022989"/>
    </source>
</evidence>